<dbReference type="AlphaFoldDB" id="A0A941IL76"/>
<evidence type="ECO:0000256" key="2">
    <source>
        <dbReference type="ARBA" id="ARBA00022692"/>
    </source>
</evidence>
<dbReference type="GO" id="GO:0055085">
    <property type="term" value="P:transmembrane transport"/>
    <property type="evidence" value="ECO:0007669"/>
    <property type="project" value="InterPro"/>
</dbReference>
<feature type="domain" description="ABC transmembrane type-1" evidence="6">
    <location>
        <begin position="100"/>
        <end position="315"/>
    </location>
</feature>
<dbReference type="PANTHER" id="PTHR43376:SF1">
    <property type="entry name" value="OLIGOPEPTIDE TRANSPORT SYSTEM PERMEASE PROTEIN"/>
    <property type="match status" value="1"/>
</dbReference>
<comment type="caution">
    <text evidence="7">The sequence shown here is derived from an EMBL/GenBank/DDBJ whole genome shotgun (WGS) entry which is preliminary data.</text>
</comment>
<dbReference type="InterPro" id="IPR000515">
    <property type="entry name" value="MetI-like"/>
</dbReference>
<dbReference type="Gene3D" id="1.10.3720.10">
    <property type="entry name" value="MetI-like"/>
    <property type="match status" value="1"/>
</dbReference>
<evidence type="ECO:0000259" key="6">
    <source>
        <dbReference type="PROSITE" id="PS50928"/>
    </source>
</evidence>
<gene>
    <name evidence="7" type="ORF">KDL01_05455</name>
</gene>
<feature type="transmembrane region" description="Helical" evidence="5">
    <location>
        <begin position="193"/>
        <end position="214"/>
    </location>
</feature>
<dbReference type="Proteomes" id="UP000675781">
    <property type="component" value="Unassembled WGS sequence"/>
</dbReference>
<evidence type="ECO:0000313" key="8">
    <source>
        <dbReference type="Proteomes" id="UP000675781"/>
    </source>
</evidence>
<keyword evidence="3 5" id="KW-1133">Transmembrane helix</keyword>
<proteinExistence type="inferred from homology"/>
<comment type="subcellular location">
    <subcellularLocation>
        <location evidence="5">Cell membrane</location>
        <topology evidence="5">Multi-pass membrane protein</topology>
    </subcellularLocation>
    <subcellularLocation>
        <location evidence="1">Membrane</location>
        <topology evidence="1">Multi-pass membrane protein</topology>
    </subcellularLocation>
</comment>
<dbReference type="Pfam" id="PF00528">
    <property type="entry name" value="BPD_transp_1"/>
    <property type="match status" value="1"/>
</dbReference>
<dbReference type="PANTHER" id="PTHR43376">
    <property type="entry name" value="OLIGOPEPTIDE TRANSPORT SYSTEM PERMEASE PROTEIN"/>
    <property type="match status" value="1"/>
</dbReference>
<feature type="transmembrane region" description="Helical" evidence="5">
    <location>
        <begin position="296"/>
        <end position="322"/>
    </location>
</feature>
<name>A0A941IL76_9ACTN</name>
<evidence type="ECO:0000256" key="5">
    <source>
        <dbReference type="RuleBase" id="RU363032"/>
    </source>
</evidence>
<sequence length="330" mass="35627">MPLLIRRIGFYLIAAYAAITLDFFIPRMLPGNALSAILTQMRGVVTPAQLASMAAEYGADDKQSLLSQYFTYVGHTLSGNFGLSLSHQETPVSTVLGGDLPWTIGLIGSATVVAFLLGTLIGIMAGWRRGGLLDAIVPVSTFFQAIPYFVLGLLLLIIFGSDLAWFPIGGGYDTTNRYVTYVQGWNWPYMSSVLQHLVLPGTTVVLASIAGWIVGMRNMMITTMDEDYVLVAAAKGLSRFRVIGIAARNAILPTISNFTLSISLVVTGAVLVEVVFDYPGIGNEMFNAITAADYPLLQGILLVVTFAVLIANFLADLAYVVLDPRSRREA</sequence>
<evidence type="ECO:0000256" key="1">
    <source>
        <dbReference type="ARBA" id="ARBA00004141"/>
    </source>
</evidence>
<keyword evidence="5" id="KW-0813">Transport</keyword>
<protein>
    <submittedName>
        <fullName evidence="7">ABC transporter permease</fullName>
    </submittedName>
</protein>
<feature type="transmembrane region" description="Helical" evidence="5">
    <location>
        <begin position="102"/>
        <end position="127"/>
    </location>
</feature>
<keyword evidence="4 5" id="KW-0472">Membrane</keyword>
<organism evidence="7 8">
    <name type="scientific">Actinospica durhamensis</name>
    <dbReference type="NCBI Taxonomy" id="1508375"/>
    <lineage>
        <taxon>Bacteria</taxon>
        <taxon>Bacillati</taxon>
        <taxon>Actinomycetota</taxon>
        <taxon>Actinomycetes</taxon>
        <taxon>Catenulisporales</taxon>
        <taxon>Actinospicaceae</taxon>
        <taxon>Actinospica</taxon>
    </lineage>
</organism>
<evidence type="ECO:0000256" key="4">
    <source>
        <dbReference type="ARBA" id="ARBA00023136"/>
    </source>
</evidence>
<dbReference type="GO" id="GO:0005886">
    <property type="term" value="C:plasma membrane"/>
    <property type="evidence" value="ECO:0007669"/>
    <property type="project" value="UniProtKB-SubCell"/>
</dbReference>
<keyword evidence="2 5" id="KW-0812">Transmembrane</keyword>
<dbReference type="RefSeq" id="WP_212527222.1">
    <property type="nucleotide sequence ID" value="NZ_JAGSOG010000015.1"/>
</dbReference>
<dbReference type="EMBL" id="JAGSOG010000015">
    <property type="protein sequence ID" value="MBR7832695.1"/>
    <property type="molecule type" value="Genomic_DNA"/>
</dbReference>
<dbReference type="CDD" id="cd06261">
    <property type="entry name" value="TM_PBP2"/>
    <property type="match status" value="1"/>
</dbReference>
<feature type="transmembrane region" description="Helical" evidence="5">
    <location>
        <begin position="7"/>
        <end position="25"/>
    </location>
</feature>
<evidence type="ECO:0000256" key="3">
    <source>
        <dbReference type="ARBA" id="ARBA00022989"/>
    </source>
</evidence>
<reference evidence="7" key="1">
    <citation type="submission" date="2021-04" db="EMBL/GenBank/DDBJ databases">
        <title>Genome based classification of Actinospica acidithermotolerans sp. nov., an actinobacterium isolated from an Indonesian hot spring.</title>
        <authorList>
            <person name="Kusuma A.B."/>
            <person name="Putra K.E."/>
            <person name="Nafisah S."/>
            <person name="Loh J."/>
            <person name="Nouioui I."/>
            <person name="Goodfellow M."/>
        </authorList>
    </citation>
    <scope>NUCLEOTIDE SEQUENCE</scope>
    <source>
        <strain evidence="7">CSCA 57</strain>
    </source>
</reference>
<dbReference type="PROSITE" id="PS50928">
    <property type="entry name" value="ABC_TM1"/>
    <property type="match status" value="1"/>
</dbReference>
<dbReference type="InterPro" id="IPR035906">
    <property type="entry name" value="MetI-like_sf"/>
</dbReference>
<accession>A0A941IL76</accession>
<comment type="similarity">
    <text evidence="5">Belongs to the binding-protein-dependent transport system permease family.</text>
</comment>
<keyword evidence="8" id="KW-1185">Reference proteome</keyword>
<dbReference type="SUPFAM" id="SSF161098">
    <property type="entry name" value="MetI-like"/>
    <property type="match status" value="1"/>
</dbReference>
<feature type="transmembrane region" description="Helical" evidence="5">
    <location>
        <begin position="258"/>
        <end position="276"/>
    </location>
</feature>
<evidence type="ECO:0000313" key="7">
    <source>
        <dbReference type="EMBL" id="MBR7832695.1"/>
    </source>
</evidence>